<dbReference type="EMBL" id="QOKZ01000002">
    <property type="protein sequence ID" value="RMC36615.1"/>
    <property type="molecule type" value="Genomic_DNA"/>
</dbReference>
<evidence type="ECO:0000256" key="1">
    <source>
        <dbReference type="SAM" id="MobiDB-lite"/>
    </source>
</evidence>
<evidence type="ECO:0000313" key="2">
    <source>
        <dbReference type="EMBL" id="RMC36615.1"/>
    </source>
</evidence>
<gene>
    <name evidence="2" type="ORF">C9E81_08215</name>
</gene>
<reference evidence="2 3" key="1">
    <citation type="submission" date="2018-07" db="EMBL/GenBank/DDBJ databases">
        <authorList>
            <person name="Zhang Y."/>
            <person name="Wang L."/>
            <person name="Ma S."/>
        </authorList>
    </citation>
    <scope>NUCLEOTIDE SEQUENCE [LARGE SCALE GENOMIC DNA]</scope>
    <source>
        <strain evidence="2 3">4-2</strain>
    </source>
</reference>
<organism evidence="2 3">
    <name type="scientific">Paracoccus alkanivorans</name>
    <dbReference type="NCBI Taxonomy" id="2116655"/>
    <lineage>
        <taxon>Bacteria</taxon>
        <taxon>Pseudomonadati</taxon>
        <taxon>Pseudomonadota</taxon>
        <taxon>Alphaproteobacteria</taxon>
        <taxon>Rhodobacterales</taxon>
        <taxon>Paracoccaceae</taxon>
        <taxon>Paracoccus</taxon>
    </lineage>
</organism>
<proteinExistence type="predicted"/>
<name>A0A3M0MGT4_9RHOB</name>
<feature type="region of interest" description="Disordered" evidence="1">
    <location>
        <begin position="154"/>
        <end position="183"/>
    </location>
</feature>
<dbReference type="Proteomes" id="UP000273516">
    <property type="component" value="Unassembled WGS sequence"/>
</dbReference>
<comment type="caution">
    <text evidence="2">The sequence shown here is derived from an EMBL/GenBank/DDBJ whole genome shotgun (WGS) entry which is preliminary data.</text>
</comment>
<evidence type="ECO:0008006" key="4">
    <source>
        <dbReference type="Google" id="ProtNLM"/>
    </source>
</evidence>
<dbReference type="AlphaFoldDB" id="A0A3M0MGT4"/>
<dbReference type="RefSeq" id="WP_122111784.1">
    <property type="nucleotide sequence ID" value="NZ_QOKZ01000002.1"/>
</dbReference>
<sequence>MRRLVCIALITLALVFAGATVWRGYVLWMVERDNADIRALAAGQNVARRATANPNALHAHVLFLSWRDNLPEAQEMLAAMGTERPDLLAEVHFAIGNAQMRAAYEQIEANRLEDAVPAVNLAKAAYREALRILPDYRDAKVNLDLAMRLVRDMPRPEAEGEDDPENRPRRLWTDLPGLPRGAP</sequence>
<keyword evidence="3" id="KW-1185">Reference proteome</keyword>
<accession>A0A3M0MGT4</accession>
<dbReference type="OrthoDB" id="5567017at2"/>
<protein>
    <recommendedName>
        <fullName evidence="4">MxaK protein</fullName>
    </recommendedName>
</protein>
<evidence type="ECO:0000313" key="3">
    <source>
        <dbReference type="Proteomes" id="UP000273516"/>
    </source>
</evidence>